<dbReference type="InterPro" id="IPR036127">
    <property type="entry name" value="CcmE-like_sf"/>
</dbReference>
<dbReference type="EMBL" id="KF900965">
    <property type="protein sequence ID" value="AIF13170.1"/>
    <property type="molecule type" value="Genomic_DNA"/>
</dbReference>
<proteinExistence type="predicted"/>
<dbReference type="GO" id="GO:0017003">
    <property type="term" value="P:protein-heme linkage"/>
    <property type="evidence" value="ECO:0007669"/>
    <property type="project" value="InterPro"/>
</dbReference>
<dbReference type="Gene3D" id="2.40.50.140">
    <property type="entry name" value="Nucleic acid-binding proteins"/>
    <property type="match status" value="1"/>
</dbReference>
<dbReference type="SUPFAM" id="SSF82093">
    <property type="entry name" value="Heme chaperone CcmE"/>
    <property type="match status" value="1"/>
</dbReference>
<evidence type="ECO:0000256" key="1">
    <source>
        <dbReference type="ARBA" id="ARBA00004370"/>
    </source>
</evidence>
<sequence length="134" mass="14741">MPDSERRTSIPWSPWSKGLLAFSVLIATGIVVFTTVDEQSMYVSVEEVVSGDYQNGANLQVHGTITDLKINDCIMIDGNYSLRVDISSIILPDTFAEDKGATFTGILRIVDGEMYLEAVKVQMGCPSKYQPAEE</sequence>
<comment type="subcellular location">
    <subcellularLocation>
        <location evidence="1">Membrane</location>
    </subcellularLocation>
</comment>
<evidence type="ECO:0000313" key="4">
    <source>
        <dbReference type="EMBL" id="AIF13170.1"/>
    </source>
</evidence>
<accession>A0A075HD96</accession>
<evidence type="ECO:0000256" key="3">
    <source>
        <dbReference type="SAM" id="Phobius"/>
    </source>
</evidence>
<dbReference type="Pfam" id="PF03100">
    <property type="entry name" value="CcmE"/>
    <property type="match status" value="1"/>
</dbReference>
<evidence type="ECO:0000256" key="2">
    <source>
        <dbReference type="ARBA" id="ARBA00023136"/>
    </source>
</evidence>
<name>A0A075HD96_9EURY</name>
<dbReference type="GO" id="GO:0017004">
    <property type="term" value="P:cytochrome complex assembly"/>
    <property type="evidence" value="ECO:0007669"/>
    <property type="project" value="InterPro"/>
</dbReference>
<dbReference type="InterPro" id="IPR004329">
    <property type="entry name" value="CcmE"/>
</dbReference>
<dbReference type="AlphaFoldDB" id="A0A075HD96"/>
<reference evidence="4" key="1">
    <citation type="journal article" date="2014" name="Genome Biol. Evol.">
        <title>Pangenome evidence for extensive interdomain horizontal transfer affecting lineage core and shell genes in uncultured planktonic thaumarchaeota and euryarchaeota.</title>
        <authorList>
            <person name="Deschamps P."/>
            <person name="Zivanovic Y."/>
            <person name="Moreira D."/>
            <person name="Rodriguez-Valera F."/>
            <person name="Lopez-Garcia P."/>
        </authorList>
    </citation>
    <scope>NUCLEOTIDE SEQUENCE</scope>
</reference>
<keyword evidence="3" id="KW-0812">Transmembrane</keyword>
<keyword evidence="2 3" id="KW-0472">Membrane</keyword>
<feature type="transmembrane region" description="Helical" evidence="3">
    <location>
        <begin position="20"/>
        <end position="36"/>
    </location>
</feature>
<protein>
    <recommendedName>
        <fullName evidence="5">Cytochrome c-type biogenesis protein CcmE</fullName>
    </recommendedName>
</protein>
<dbReference type="GO" id="GO:0020037">
    <property type="term" value="F:heme binding"/>
    <property type="evidence" value="ECO:0007669"/>
    <property type="project" value="InterPro"/>
</dbReference>
<dbReference type="InterPro" id="IPR012340">
    <property type="entry name" value="NA-bd_OB-fold"/>
</dbReference>
<evidence type="ECO:0008006" key="5">
    <source>
        <dbReference type="Google" id="ProtNLM"/>
    </source>
</evidence>
<organism evidence="4">
    <name type="scientific">uncultured marine group II/III euryarchaeote KM3_60_A11</name>
    <dbReference type="NCBI Taxonomy" id="1456469"/>
    <lineage>
        <taxon>Archaea</taxon>
        <taxon>Methanobacteriati</taxon>
        <taxon>Methanobacteriota</taxon>
        <taxon>environmental samples</taxon>
    </lineage>
</organism>
<keyword evidence="3" id="KW-1133">Transmembrane helix</keyword>
<dbReference type="GO" id="GO:0005886">
    <property type="term" value="C:plasma membrane"/>
    <property type="evidence" value="ECO:0007669"/>
    <property type="project" value="InterPro"/>
</dbReference>